<dbReference type="PANTHER" id="PTHR33463:SF204">
    <property type="entry name" value="NB-ARC DOMAIN-CONTAINING PROTEIN"/>
    <property type="match status" value="1"/>
</dbReference>
<keyword evidence="2" id="KW-0677">Repeat</keyword>
<dbReference type="InterPro" id="IPR032675">
    <property type="entry name" value="LRR_dom_sf"/>
</dbReference>
<dbReference type="FunFam" id="1.10.10.10:FF:000322">
    <property type="entry name" value="Probable disease resistance protein At1g63360"/>
    <property type="match status" value="1"/>
</dbReference>
<dbReference type="GO" id="GO:0005524">
    <property type="term" value="F:ATP binding"/>
    <property type="evidence" value="ECO:0007669"/>
    <property type="project" value="UniProtKB-KW"/>
</dbReference>
<keyword evidence="3" id="KW-0611">Plant defense</keyword>
<evidence type="ECO:0000256" key="2">
    <source>
        <dbReference type="ARBA" id="ARBA00022737"/>
    </source>
</evidence>
<proteinExistence type="inferred from homology"/>
<sequence length="954" mass="106013">MDCASLVLAPLLSSFQNAAQAGLSFLWDLVAQGAGNHFHLGTNADALALEAMELLEERDDLLAQLAAQEGRCRARTHQVKGWLERLDALRAEVAAFESAFERRATCLEGCSLSALPTNYRLGRSAADLLRRVRELRAQRQGMAEVVGPAPPEPVEAVPCSAAPIVGGEGTLAEIRRLLWDAAAGIIGLYGMGGVGKTTLLTEINNELLAGADHGFDMVIWVTISRDLSVPRIQKQIGDRLGLSLSVEGSMSERVRENAKKLFDRMSERRKFLLLLDDVWEKLDLEEIGIPYPSSRNQCRIVLTTRSRDVCARMDAKVEVKVSCLDPEDSWRLFSEKIGAEVDVRGPYLRPLVEAVVAKCGGLPLALITVARAMAHAASAGEWEEAVEVLKDSPEKLSGMEEEVLSLLKFSFDRLRDETLRQCLLFCSLFPEDNNIDAEKLVEYWIGEGFLDARFHVSIDRAHNRGLVIIRELKAACLLENGSLAGFGRNVVSLDEDEYVRMHDTVREMCIWLTAGECDGSNTFLVHSGKGLTGAPSAQHWEDAKRISLMQNDLVALPNQIPCCPALLTLLINLNSHLRSVPCTIFSLMPALCILDLSFTSLEEIPIEIGLLLQLRYLNLSATKIRSLPKQIGKLVKLRQLILRGTTKLGRIPQGAILKLSNLQTLNLFGSTYEWTWWSEQSEGGGQHGDGVGDSDGEPQLSLKDVQTLEQLSDLGIHITTSSCLEGFLSSRKLLECTRFLRVMVPDFAAANDLSEAFPSMGRLKRLEFFDCLELKGDLIICSGGRLPNLEVLYLCDIPRATQVVVGMASSLLPRLRILTLQQCHSVRDLTWVACQLPCLEKFYFLQNDPIEELVGEIGDEIDCKACFFPKLKLLSLESLPRLRSISKCPLLFPALEQLEVSRCPELRRLPLGPCSAKKIKVIRGEQEWWIALEWHSPEDTVRSTFLPRFRPWGV</sequence>
<dbReference type="InterPro" id="IPR003593">
    <property type="entry name" value="AAA+_ATPase"/>
</dbReference>
<evidence type="ECO:0000256" key="4">
    <source>
        <dbReference type="ARBA" id="ARBA00022840"/>
    </source>
</evidence>
<feature type="coiled-coil region" evidence="5">
    <location>
        <begin position="44"/>
        <end position="99"/>
    </location>
</feature>
<evidence type="ECO:0000259" key="6">
    <source>
        <dbReference type="SMART" id="SM00382"/>
    </source>
</evidence>
<reference evidence="7" key="1">
    <citation type="submission" date="2015-07" db="EMBL/GenBank/DDBJ databases">
        <title>Transcriptome Assembly of Anthurium amnicola.</title>
        <authorList>
            <person name="Suzuki J."/>
        </authorList>
    </citation>
    <scope>NUCLEOTIDE SEQUENCE</scope>
</reference>
<dbReference type="Gene3D" id="3.40.50.300">
    <property type="entry name" value="P-loop containing nucleotide triphosphate hydrolases"/>
    <property type="match status" value="1"/>
</dbReference>
<comment type="similarity">
    <text evidence="1">Belongs to the disease resistance NB-LRR family.</text>
</comment>
<dbReference type="Gene3D" id="1.10.8.430">
    <property type="entry name" value="Helical domain of apoptotic protease-activating factors"/>
    <property type="match status" value="1"/>
</dbReference>
<feature type="domain" description="AAA+ ATPase" evidence="6">
    <location>
        <begin position="182"/>
        <end position="323"/>
    </location>
</feature>
<evidence type="ECO:0000313" key="7">
    <source>
        <dbReference type="EMBL" id="JAT58666.1"/>
    </source>
</evidence>
<organism evidence="7">
    <name type="scientific">Anthurium amnicola</name>
    <dbReference type="NCBI Taxonomy" id="1678845"/>
    <lineage>
        <taxon>Eukaryota</taxon>
        <taxon>Viridiplantae</taxon>
        <taxon>Streptophyta</taxon>
        <taxon>Embryophyta</taxon>
        <taxon>Tracheophyta</taxon>
        <taxon>Spermatophyta</taxon>
        <taxon>Magnoliopsida</taxon>
        <taxon>Liliopsida</taxon>
        <taxon>Araceae</taxon>
        <taxon>Pothoideae</taxon>
        <taxon>Potheae</taxon>
        <taxon>Anthurium</taxon>
    </lineage>
</organism>
<protein>
    <submittedName>
        <fullName evidence="7">Disease resistance protein RPS2</fullName>
    </submittedName>
</protein>
<dbReference type="GO" id="GO:0042742">
    <property type="term" value="P:defense response to bacterium"/>
    <property type="evidence" value="ECO:0007669"/>
    <property type="project" value="UniProtKB-ARBA"/>
</dbReference>
<name>A0A1D1YVM9_9ARAE</name>
<keyword evidence="4" id="KW-0067">ATP-binding</keyword>
<dbReference type="Pfam" id="PF00931">
    <property type="entry name" value="NB-ARC"/>
    <property type="match status" value="1"/>
</dbReference>
<gene>
    <name evidence="7" type="primary">RPS2_76</name>
    <name evidence="7" type="ORF">g.124791</name>
</gene>
<keyword evidence="4" id="KW-0547">Nucleotide-binding</keyword>
<dbReference type="FunFam" id="3.40.50.300:FF:001091">
    <property type="entry name" value="Probable disease resistance protein At1g61300"/>
    <property type="match status" value="1"/>
</dbReference>
<dbReference type="GO" id="GO:0043531">
    <property type="term" value="F:ADP binding"/>
    <property type="evidence" value="ECO:0007669"/>
    <property type="project" value="InterPro"/>
</dbReference>
<dbReference type="PANTHER" id="PTHR33463">
    <property type="entry name" value="NB-ARC DOMAIN-CONTAINING PROTEIN-RELATED"/>
    <property type="match status" value="1"/>
</dbReference>
<dbReference type="PRINTS" id="PR00364">
    <property type="entry name" value="DISEASERSIST"/>
</dbReference>
<dbReference type="InterPro" id="IPR055414">
    <property type="entry name" value="LRR_R13L4/SHOC2-like"/>
</dbReference>
<evidence type="ECO:0000256" key="1">
    <source>
        <dbReference type="ARBA" id="ARBA00008894"/>
    </source>
</evidence>
<accession>A0A1D1YVM9</accession>
<dbReference type="InterPro" id="IPR027417">
    <property type="entry name" value="P-loop_NTPase"/>
</dbReference>
<dbReference type="EMBL" id="GDJX01009270">
    <property type="protein sequence ID" value="JAT58666.1"/>
    <property type="molecule type" value="Transcribed_RNA"/>
</dbReference>
<dbReference type="GO" id="GO:0009626">
    <property type="term" value="P:plant-type hypersensitive response"/>
    <property type="evidence" value="ECO:0007669"/>
    <property type="project" value="UniProtKB-ARBA"/>
</dbReference>
<dbReference type="InterPro" id="IPR036388">
    <property type="entry name" value="WH-like_DNA-bd_sf"/>
</dbReference>
<evidence type="ECO:0000256" key="5">
    <source>
        <dbReference type="SAM" id="Coils"/>
    </source>
</evidence>
<dbReference type="Pfam" id="PF23598">
    <property type="entry name" value="LRR_14"/>
    <property type="match status" value="1"/>
</dbReference>
<dbReference type="InterPro" id="IPR042197">
    <property type="entry name" value="Apaf_helical"/>
</dbReference>
<dbReference type="Gene3D" id="3.80.10.10">
    <property type="entry name" value="Ribonuclease Inhibitor"/>
    <property type="match status" value="2"/>
</dbReference>
<dbReference type="GO" id="GO:0002758">
    <property type="term" value="P:innate immune response-activating signaling pathway"/>
    <property type="evidence" value="ECO:0007669"/>
    <property type="project" value="UniProtKB-ARBA"/>
</dbReference>
<dbReference type="AlphaFoldDB" id="A0A1D1YVM9"/>
<dbReference type="SUPFAM" id="SSF52540">
    <property type="entry name" value="P-loop containing nucleoside triphosphate hydrolases"/>
    <property type="match status" value="1"/>
</dbReference>
<keyword evidence="5" id="KW-0175">Coiled coil</keyword>
<evidence type="ECO:0000256" key="3">
    <source>
        <dbReference type="ARBA" id="ARBA00022821"/>
    </source>
</evidence>
<dbReference type="Gene3D" id="1.10.10.10">
    <property type="entry name" value="Winged helix-like DNA-binding domain superfamily/Winged helix DNA-binding domain"/>
    <property type="match status" value="1"/>
</dbReference>
<dbReference type="InterPro" id="IPR050905">
    <property type="entry name" value="Plant_NBS-LRR"/>
</dbReference>
<dbReference type="InterPro" id="IPR002182">
    <property type="entry name" value="NB-ARC"/>
</dbReference>
<dbReference type="SUPFAM" id="SSF52058">
    <property type="entry name" value="L domain-like"/>
    <property type="match status" value="1"/>
</dbReference>
<dbReference type="FunFam" id="1.10.8.430:FF:000003">
    <property type="entry name" value="Probable disease resistance protein At5g66910"/>
    <property type="match status" value="1"/>
</dbReference>
<dbReference type="SMART" id="SM00382">
    <property type="entry name" value="AAA"/>
    <property type="match status" value="1"/>
</dbReference>